<dbReference type="InterPro" id="IPR036397">
    <property type="entry name" value="RNaseH_sf"/>
</dbReference>
<dbReference type="GO" id="GO:0003676">
    <property type="term" value="F:nucleic acid binding"/>
    <property type="evidence" value="ECO:0007669"/>
    <property type="project" value="InterPro"/>
</dbReference>
<feature type="region of interest" description="Disordered" evidence="2">
    <location>
        <begin position="472"/>
        <end position="497"/>
    </location>
</feature>
<evidence type="ECO:0000313" key="4">
    <source>
        <dbReference type="EMBL" id="KAK5973534.1"/>
    </source>
</evidence>
<protein>
    <submittedName>
        <fullName evidence="4">Uncharacterized protein</fullName>
    </submittedName>
</protein>
<comment type="caution">
    <text evidence="4">The sequence shown here is derived from an EMBL/GenBank/DDBJ whole genome shotgun (WGS) entry which is preliminary data.</text>
</comment>
<dbReference type="Gene3D" id="3.30.420.10">
    <property type="entry name" value="Ribonuclease H-like superfamily/Ribonuclease H"/>
    <property type="match status" value="1"/>
</dbReference>
<accession>A0AAN8J147</accession>
<dbReference type="EMBL" id="WIXE01015368">
    <property type="protein sequence ID" value="KAK5973534.1"/>
    <property type="molecule type" value="Genomic_DNA"/>
</dbReference>
<dbReference type="PANTHER" id="PTHR22955:SF77">
    <property type="entry name" value="ASPARTIC PUTATIVE DOMAIN-CONTAINING PROTEIN-RELATED"/>
    <property type="match status" value="1"/>
</dbReference>
<dbReference type="EMBL" id="WIXE01020612">
    <property type="protein sequence ID" value="KAK5969094.1"/>
    <property type="molecule type" value="Genomic_DNA"/>
</dbReference>
<dbReference type="InterPro" id="IPR044730">
    <property type="entry name" value="RNase_H-like_dom_plant"/>
</dbReference>
<evidence type="ECO:0000313" key="5">
    <source>
        <dbReference type="Proteomes" id="UP001331761"/>
    </source>
</evidence>
<proteinExistence type="predicted"/>
<keyword evidence="1" id="KW-0175">Coiled coil</keyword>
<dbReference type="CDD" id="cd06222">
    <property type="entry name" value="RNase_H_like"/>
    <property type="match status" value="1"/>
</dbReference>
<dbReference type="AlphaFoldDB" id="A0AAN8J147"/>
<reference evidence="4 5" key="1">
    <citation type="submission" date="2019-10" db="EMBL/GenBank/DDBJ databases">
        <title>Assembly and Annotation for the nematode Trichostrongylus colubriformis.</title>
        <authorList>
            <person name="Martin J."/>
        </authorList>
    </citation>
    <scope>NUCLEOTIDE SEQUENCE [LARGE SCALE GENOMIC DNA]</scope>
    <source>
        <strain evidence="4">G859</strain>
        <tissue evidence="4">Whole worm</tissue>
    </source>
</reference>
<evidence type="ECO:0000256" key="1">
    <source>
        <dbReference type="SAM" id="Coils"/>
    </source>
</evidence>
<dbReference type="Proteomes" id="UP001331761">
    <property type="component" value="Unassembled WGS sequence"/>
</dbReference>
<organism evidence="4 5">
    <name type="scientific">Trichostrongylus colubriformis</name>
    <name type="common">Black scour worm</name>
    <dbReference type="NCBI Taxonomy" id="6319"/>
    <lineage>
        <taxon>Eukaryota</taxon>
        <taxon>Metazoa</taxon>
        <taxon>Ecdysozoa</taxon>
        <taxon>Nematoda</taxon>
        <taxon>Chromadorea</taxon>
        <taxon>Rhabditida</taxon>
        <taxon>Rhabditina</taxon>
        <taxon>Rhabditomorpha</taxon>
        <taxon>Strongyloidea</taxon>
        <taxon>Trichostrongylidae</taxon>
        <taxon>Trichostrongylus</taxon>
    </lineage>
</organism>
<name>A0AAN8J147_TRICO</name>
<dbReference type="InterPro" id="IPR008042">
    <property type="entry name" value="Retrotrans_Pao"/>
</dbReference>
<gene>
    <name evidence="3" type="ORF">GCK32_010745</name>
    <name evidence="4" type="ORF">GCK32_017431</name>
</gene>
<dbReference type="PANTHER" id="PTHR22955">
    <property type="entry name" value="RETROTRANSPOSON"/>
    <property type="match status" value="1"/>
</dbReference>
<evidence type="ECO:0000313" key="3">
    <source>
        <dbReference type="EMBL" id="KAK5969094.1"/>
    </source>
</evidence>
<dbReference type="Pfam" id="PF05380">
    <property type="entry name" value="Peptidase_A17"/>
    <property type="match status" value="1"/>
</dbReference>
<keyword evidence="5" id="KW-1185">Reference proteome</keyword>
<feature type="coiled-coil region" evidence="1">
    <location>
        <begin position="387"/>
        <end position="472"/>
    </location>
</feature>
<feature type="region of interest" description="Disordered" evidence="2">
    <location>
        <begin position="513"/>
        <end position="537"/>
    </location>
</feature>
<evidence type="ECO:0000256" key="2">
    <source>
        <dbReference type="SAM" id="MobiDB-lite"/>
    </source>
</evidence>
<dbReference type="SUPFAM" id="SSF53098">
    <property type="entry name" value="Ribonuclease H-like"/>
    <property type="match status" value="1"/>
</dbReference>
<sequence>MASCAYLCSGSTANLLMAREKLPSIRSSMTMPKMELTAITLAMRLVNALITQVHGVIKIHLIYIFTDSEIVLSWLKRSERREKGVFIKNRLNEIRKIHEHLKSKGYEIHFMFVPSSQNCADCATRGLHKSDLEHHMWWVGPSFLHKSTAELLKLKITSTPCFSGEEENCEEKEENFEIDTISTKSPVPSEDDDLVSERQATTLTKAKRILAYVLRFVRVITLQVQTKCPSRIKISTPLKETMDLSTTILTAKELKMDARDLYADATYLTRLLIKSNPTAEEIETELNKCFNEIHNHIAVSTTVRNHLNFLKDDDPFKKGGAGERLLLMSRFVRSAHQTKETLLRLGTRYILTERIYERQARTGGVSAFRYEDWLAEMGGAHKIGPVNKAVESELRLLMAKIQESEELLGEAEMELRKDEQLKNQYRRLLQQKNEPHDTRKSSGASEKLQRLFQEQVEEIKLLKTRITTLEQQVSTDAKEERNQVERPPSIGQDRAEIADDEYLAQLIKETKDDYEENRERDVPSSSKAGSSSRDRKYRSRQYEEKRYLVECMMMAFEDFPYRRITKFSEGIEPSLRCAFCGALGAHYSDSCPKVREAELRNQVIARHKLCRFCLEDCSNVKCTNRYRRCWYCAKVYRTPFEDLIPDDDGHHRALCPVPDAKSRMKQRLERAIQDLNEWGS</sequence>
<dbReference type="InterPro" id="IPR012337">
    <property type="entry name" value="RNaseH-like_sf"/>
</dbReference>